<feature type="domain" description="NlpC/P60" evidence="6">
    <location>
        <begin position="237"/>
        <end position="373"/>
    </location>
</feature>
<dbReference type="InterPro" id="IPR038765">
    <property type="entry name" value="Papain-like_cys_pep_sf"/>
</dbReference>
<organism evidence="7 8">
    <name type="scientific">Nocardia bhagyanarayanae</name>
    <dbReference type="NCBI Taxonomy" id="1215925"/>
    <lineage>
        <taxon>Bacteria</taxon>
        <taxon>Bacillati</taxon>
        <taxon>Actinomycetota</taxon>
        <taxon>Actinomycetes</taxon>
        <taxon>Mycobacteriales</taxon>
        <taxon>Nocardiaceae</taxon>
        <taxon>Nocardia</taxon>
    </lineage>
</organism>
<dbReference type="Gene3D" id="3.90.1720.10">
    <property type="entry name" value="endopeptidase domain like (from Nostoc punctiforme)"/>
    <property type="match status" value="1"/>
</dbReference>
<dbReference type="PROSITE" id="PS51935">
    <property type="entry name" value="NLPC_P60"/>
    <property type="match status" value="1"/>
</dbReference>
<protein>
    <submittedName>
        <fullName evidence="7">Cell wall-associated NlpC family hydrolase</fullName>
    </submittedName>
</protein>
<proteinExistence type="inferred from homology"/>
<sequence length="384" mass="41546">MPNDRHPWLVTALLAPVVLMVALLMAVAVRPEGSDCSSPVRGDESGMSGATGHLVAGLSERQLQLARDGVAIGKRRGMPAAVIISELAAQATESTFRNLANPVVPESLNYPHDGLGYDHDSVGPHQMRYSVWGSVGIAALMNSDYQINWFYDKTEALGADAREMSPTALAQEIERSTYPDAYARHLDLARQLYARFADLDVGPIPDDREPTEPRPDERPVITGCSSPTTPPDIVPASDFGLAVIAHAQRWMGTSYVWGGGDIHGPTNGGFDCSGLTLYAIYHASGGQIRLPHYTQAQQDHPTARPVPNEQRAPGDLIFFTYPGDTDSHHVGVYTGRDEHGTEMLLHAPQTGQVVTLTPLSAWDGERMDVRRYGGTNSRGDSDAV</sequence>
<dbReference type="GO" id="GO:0006508">
    <property type="term" value="P:proteolysis"/>
    <property type="evidence" value="ECO:0007669"/>
    <property type="project" value="UniProtKB-KW"/>
</dbReference>
<dbReference type="SUPFAM" id="SSF54001">
    <property type="entry name" value="Cysteine proteinases"/>
    <property type="match status" value="1"/>
</dbReference>
<evidence type="ECO:0000256" key="5">
    <source>
        <dbReference type="SAM" id="MobiDB-lite"/>
    </source>
</evidence>
<dbReference type="InterPro" id="IPR000064">
    <property type="entry name" value="NLP_P60_dom"/>
</dbReference>
<dbReference type="GO" id="GO:0008234">
    <property type="term" value="F:cysteine-type peptidase activity"/>
    <property type="evidence" value="ECO:0007669"/>
    <property type="project" value="UniProtKB-KW"/>
</dbReference>
<reference evidence="7 8" key="1">
    <citation type="submission" date="2019-06" db="EMBL/GenBank/DDBJ databases">
        <title>Sequencing the genomes of 1000 actinobacteria strains.</title>
        <authorList>
            <person name="Klenk H.-P."/>
        </authorList>
    </citation>
    <scope>NUCLEOTIDE SEQUENCE [LARGE SCALE GENOMIC DNA]</scope>
    <source>
        <strain evidence="7 8">DSM 103495</strain>
    </source>
</reference>
<keyword evidence="3 7" id="KW-0378">Hydrolase</keyword>
<keyword evidence="8" id="KW-1185">Reference proteome</keyword>
<evidence type="ECO:0000256" key="2">
    <source>
        <dbReference type="ARBA" id="ARBA00022670"/>
    </source>
</evidence>
<evidence type="ECO:0000259" key="6">
    <source>
        <dbReference type="PROSITE" id="PS51935"/>
    </source>
</evidence>
<dbReference type="InterPro" id="IPR051794">
    <property type="entry name" value="PG_Endopeptidase_C40"/>
</dbReference>
<dbReference type="Proteomes" id="UP000316331">
    <property type="component" value="Unassembled WGS sequence"/>
</dbReference>
<gene>
    <name evidence="7" type="ORF">FB390_4378</name>
</gene>
<name>A0A543FFN4_9NOCA</name>
<comment type="similarity">
    <text evidence="1">Belongs to the peptidase C40 family.</text>
</comment>
<dbReference type="Pfam" id="PF00877">
    <property type="entry name" value="NLPC_P60"/>
    <property type="match status" value="1"/>
</dbReference>
<dbReference type="AlphaFoldDB" id="A0A543FFN4"/>
<dbReference type="EMBL" id="VFPG01000001">
    <property type="protein sequence ID" value="TQM32683.1"/>
    <property type="molecule type" value="Genomic_DNA"/>
</dbReference>
<feature type="compositionally biased region" description="Basic and acidic residues" evidence="5">
    <location>
        <begin position="205"/>
        <end position="219"/>
    </location>
</feature>
<evidence type="ECO:0000256" key="1">
    <source>
        <dbReference type="ARBA" id="ARBA00007074"/>
    </source>
</evidence>
<feature type="region of interest" description="Disordered" evidence="5">
    <location>
        <begin position="201"/>
        <end position="229"/>
    </location>
</feature>
<keyword evidence="2" id="KW-0645">Protease</keyword>
<evidence type="ECO:0000313" key="8">
    <source>
        <dbReference type="Proteomes" id="UP000316331"/>
    </source>
</evidence>
<accession>A0A543FFN4</accession>
<evidence type="ECO:0000256" key="4">
    <source>
        <dbReference type="ARBA" id="ARBA00022807"/>
    </source>
</evidence>
<dbReference type="PANTHER" id="PTHR47359">
    <property type="entry name" value="PEPTIDOGLYCAN DL-ENDOPEPTIDASE CWLO"/>
    <property type="match status" value="1"/>
</dbReference>
<dbReference type="PANTHER" id="PTHR47359:SF3">
    <property type="entry name" value="NLP_P60 DOMAIN-CONTAINING PROTEIN-RELATED"/>
    <property type="match status" value="1"/>
</dbReference>
<evidence type="ECO:0000313" key="7">
    <source>
        <dbReference type="EMBL" id="TQM32683.1"/>
    </source>
</evidence>
<evidence type="ECO:0000256" key="3">
    <source>
        <dbReference type="ARBA" id="ARBA00022801"/>
    </source>
</evidence>
<comment type="caution">
    <text evidence="7">The sequence shown here is derived from an EMBL/GenBank/DDBJ whole genome shotgun (WGS) entry which is preliminary data.</text>
</comment>
<keyword evidence="4" id="KW-0788">Thiol protease</keyword>